<evidence type="ECO:0000313" key="5">
    <source>
        <dbReference type="Proteomes" id="UP000419743"/>
    </source>
</evidence>
<keyword evidence="2 3" id="KW-0040">ANK repeat</keyword>
<evidence type="ECO:0000256" key="2">
    <source>
        <dbReference type="ARBA" id="ARBA00023043"/>
    </source>
</evidence>
<protein>
    <submittedName>
        <fullName evidence="4">Ankyrin repeats (3 copies)</fullName>
    </submittedName>
</protein>
<evidence type="ECO:0000256" key="3">
    <source>
        <dbReference type="PROSITE-ProRule" id="PRU00023"/>
    </source>
</evidence>
<dbReference type="InterPro" id="IPR050776">
    <property type="entry name" value="Ank_Repeat/CDKN_Inhibitor"/>
</dbReference>
<dbReference type="SUPFAM" id="SSF48403">
    <property type="entry name" value="Ankyrin repeat"/>
    <property type="match status" value="1"/>
</dbReference>
<keyword evidence="5" id="KW-1185">Reference proteome</keyword>
<dbReference type="PANTHER" id="PTHR24201">
    <property type="entry name" value="ANK_REP_REGION DOMAIN-CONTAINING PROTEIN"/>
    <property type="match status" value="1"/>
</dbReference>
<dbReference type="AlphaFoldDB" id="A0A7M4DGZ1"/>
<evidence type="ECO:0000313" key="4">
    <source>
        <dbReference type="EMBL" id="VZO36184.1"/>
    </source>
</evidence>
<dbReference type="EMBL" id="CACRYJ010000017">
    <property type="protein sequence ID" value="VZO36184.1"/>
    <property type="molecule type" value="Genomic_DNA"/>
</dbReference>
<sequence length="267" mass="27119">MRALVLWLHADMTTRAARGLATLGLGAGLLAGCGLLPGGSGGPDATEFFTGAEEVALAEAVEAGDEDEVTRLVADGADPDARGTEDLTMAQWAIHVESADGLAALLDAGADPDLTGWAGKTPLEDTVDVNTSDATSETMIPILLAAGADVDAQNSITGVTALGAACVTSSDLAIGLLLDGGADPDGGDANGSRPLHDCARVNRGAQLIVLLDAGADPLALTSSGTSFQDHYFGYDPELLNERAAGERADVIAWLEANRIPVIPEAYA</sequence>
<dbReference type="Proteomes" id="UP000419743">
    <property type="component" value="Unassembled WGS sequence"/>
</dbReference>
<organism evidence="4 5">
    <name type="scientific">Occultella aeris</name>
    <dbReference type="NCBI Taxonomy" id="2761496"/>
    <lineage>
        <taxon>Bacteria</taxon>
        <taxon>Bacillati</taxon>
        <taxon>Actinomycetota</taxon>
        <taxon>Actinomycetes</taxon>
        <taxon>Micrococcales</taxon>
        <taxon>Ruaniaceae</taxon>
        <taxon>Occultella</taxon>
    </lineage>
</organism>
<dbReference type="Gene3D" id="1.25.40.20">
    <property type="entry name" value="Ankyrin repeat-containing domain"/>
    <property type="match status" value="2"/>
</dbReference>
<dbReference type="PROSITE" id="PS50088">
    <property type="entry name" value="ANK_REPEAT"/>
    <property type="match status" value="1"/>
</dbReference>
<dbReference type="PROSITE" id="PS51257">
    <property type="entry name" value="PROKAR_LIPOPROTEIN"/>
    <property type="match status" value="1"/>
</dbReference>
<dbReference type="InterPro" id="IPR002110">
    <property type="entry name" value="Ankyrin_rpt"/>
</dbReference>
<gene>
    <name evidence="4" type="ORF">HALOF300_01388</name>
</gene>
<dbReference type="Pfam" id="PF12796">
    <property type="entry name" value="Ank_2"/>
    <property type="match status" value="1"/>
</dbReference>
<dbReference type="SMART" id="SM00248">
    <property type="entry name" value="ANK"/>
    <property type="match status" value="5"/>
</dbReference>
<keyword evidence="1" id="KW-0677">Repeat</keyword>
<reference evidence="4 5" key="1">
    <citation type="submission" date="2019-11" db="EMBL/GenBank/DDBJ databases">
        <authorList>
            <person name="Criscuolo A."/>
        </authorList>
    </citation>
    <scope>NUCLEOTIDE SEQUENCE [LARGE SCALE GENOMIC DNA]</scope>
    <source>
        <strain evidence="4">CIP111667</strain>
    </source>
</reference>
<feature type="repeat" description="ANK" evidence="3">
    <location>
        <begin position="118"/>
        <end position="155"/>
    </location>
</feature>
<dbReference type="InterPro" id="IPR036770">
    <property type="entry name" value="Ankyrin_rpt-contain_sf"/>
</dbReference>
<proteinExistence type="predicted"/>
<evidence type="ECO:0000256" key="1">
    <source>
        <dbReference type="ARBA" id="ARBA00022737"/>
    </source>
</evidence>
<name>A0A7M4DGZ1_9MICO</name>
<comment type="caution">
    <text evidence="4">The sequence shown here is derived from an EMBL/GenBank/DDBJ whole genome shotgun (WGS) entry which is preliminary data.</text>
</comment>
<accession>A0A7M4DGZ1</accession>